<organism evidence="1 2">
    <name type="scientific">Ruminococcus flavefaciens</name>
    <dbReference type="NCBI Taxonomy" id="1265"/>
    <lineage>
        <taxon>Bacteria</taxon>
        <taxon>Bacillati</taxon>
        <taxon>Bacillota</taxon>
        <taxon>Clostridia</taxon>
        <taxon>Eubacteriales</taxon>
        <taxon>Oscillospiraceae</taxon>
        <taxon>Ruminococcus</taxon>
    </lineage>
</organism>
<reference evidence="1 2" key="1">
    <citation type="submission" date="2016-11" db="EMBL/GenBank/DDBJ databases">
        <authorList>
            <person name="Jaros S."/>
            <person name="Januszkiewicz K."/>
            <person name="Wedrychowicz H."/>
        </authorList>
    </citation>
    <scope>NUCLEOTIDE SEQUENCE [LARGE SCALE GENOMIC DNA]</scope>
    <source>
        <strain evidence="1 2">YL228</strain>
    </source>
</reference>
<dbReference type="Proteomes" id="UP000183461">
    <property type="component" value="Unassembled WGS sequence"/>
</dbReference>
<gene>
    <name evidence="1" type="ORF">SAMN02910280_1807</name>
</gene>
<evidence type="ECO:0000313" key="1">
    <source>
        <dbReference type="EMBL" id="SFW32802.1"/>
    </source>
</evidence>
<evidence type="ECO:0000313" key="2">
    <source>
        <dbReference type="Proteomes" id="UP000183461"/>
    </source>
</evidence>
<protein>
    <submittedName>
        <fullName evidence="1">Uncharacterized protein</fullName>
    </submittedName>
</protein>
<proteinExistence type="predicted"/>
<dbReference type="RefSeq" id="WP_072300097.1">
    <property type="nucleotide sequence ID" value="NZ_FPIP01000004.1"/>
</dbReference>
<name>A0A1K1NBJ2_RUMFL</name>
<dbReference type="Gene3D" id="2.160.20.110">
    <property type="match status" value="2"/>
</dbReference>
<dbReference type="EMBL" id="FPIP01000004">
    <property type="protein sequence ID" value="SFW32802.1"/>
    <property type="molecule type" value="Genomic_DNA"/>
</dbReference>
<sequence>MKKQNNLPMPSKWHKRIAAVATAAMMLLSSTPISPLYETFSGWISNFSITAKAAEEDWILAEGETVYSITSADLLSKYSVAYHVNPIGHQNDSVEINMSQSNPTDKVSPFYSLGEGLVNGTMTEVPFRGTITINPLTDSYINIDKALFASIGEEAVIRNESVSTVDDGEGGTVTVYSPRPLWISRTSADNPTEPIFAKKVVAKANGATTSGADVGWEIVAKTFLINGNPVQSTVSGLIGEIDSDCTVKVSFTDERCMNVVSTESAGYICGKLGDRASLEIGSVTSSGVTVSASGSGKHAGAIIGEMGSGAALKLPYDMTSFPVTTVTASGSNGYAGGIVGCNTGGEIAFTGTKGETKYTVNQEINGKIGSGGIFGYYCPAFTNSAAALSYDDINVDCTLKGAGGSGGLFGVLYNSNGSITISDTTGDANHITVNNAGATANYGGLIGSYSAASLDDTLTISSGCTSKPSQGGSSTYYGGAIGTVASAAYVRLNGFSTTAANAANFGGAVGNADGAFIDVNGITVSANEFTGGGVINALGNGVLRMKGDVDLSGAKSKSGQIINTRASGFAFFDESGWTLKRSSSAAGVDDIASWGEVVRFGSTLTQSDVLDSFTDGDHTVILKAAVTSMSSVVDFARTALNIQHNTGDITSGVMTFSGDSSSTLLGTDLSLSTSLTAPLSLAGTGIQGLTRDDASQTYTAKFDGNGKTLYLAIGEAYGTRKSGNNYPDVAKDAAGSGKIYKHSNVGLFGKTNGATIQNVTLDGNIYVCSAATQNVGAAAAENEGGFTAYGVTVSTAMHHSGGSQLCMGGLLGKSTSGSITIGGTGNIDSTSVSKACTLKMDVSGTNSSNSTCIGGAVGLIDSTAFTASINNVTVSGTIKNTAPKQRQEIGGLIAYIEAGTGARALTLDSITLSGLTVEGGIVQTYDDKDKKDYLKDALSIGGLLGYGWYDTTVSLNSVTVSGTPVIRADVDELNGIDVDMAGLVYAGSGSWTVGTVTIPNISVVTYSTDETPVQTNNIRSFGMIVNRSFKIGGNALYLVLPDMTTYTLGTSSAVLSQVTNFPSFNSTTVFDELVAYSAFYAEDEAGVRASKILENGQGIVSIRTRGNTTSTVNNVMKTNTCNTYQNQVIAGTNGSLNMGNPNTRYYYDLDLLLTKKDNATAATPTATLTSSDKLMLWSLNQYAHTSLKETGKPFAYNPFSDNAIAPTGSQTFDMDGYSYYPVDVSGATIKGTFKLHNEEIETGESAAPTPTDGFARTTLVDSVSAFSTTPYTQHHLIQNGIFLNVSGNITINGELKLQGTIGADTYDSTGSGVLICGTFAGDSDNTYTFESKDGSIVLDGIAVHNLVTGNSQLSYAPLLINRIDSYTVININHVSNTDSAVSGQTGYPNGKLAATSLIGKAGKKTNEETSQYIKFKFFDIKLDAREADLDDSTDNAALTSAYHTTRSIFTRATLIEEYVYTGGGSWGEYNFKHSDDWGSSSNGTRDVTYGKEIGYTSGTGEFGGKENRYSQEDNAVEGTIPYYVRPDKDPSVEANNTNSLFADFGTKFLPYVKGGYVAADNKHQIKVNHGTPLLTGCGTYNDPYVITSGDQLCTFANILNGNHTNAAINIPINGTDRDDKWHGTNGCQKYTWNGSSFIGATSGSLKQDVVMKYVASAYYKFDGDFDIPSSFVGLGSNTNIGYVFHGVIDGNGSTVENKSGVPLILNSSGSVVRNLTIKVKAESDIMPYVRLNNSSVATTFGLNSTLEAYGAVIGKIHGGDNIIEHITVDYSTFSNRIKLTNTYAKDTPVGGYVGVVIAGAVIFKDMKTISAASKDGLPGAKVVYNDGETDTSGLTTNPDWLYVNPIIGRVINGYAVTESDAYRPFESGVRCQNDGTTIDTYWISGSASKTAPNNQAGTDRVTMHNGTKNYSITDIVKETGSGQNLTPYPMLQIGLYGDVADVTSGTNLTQKTTVTFPNAQSMFILSCLMQSGITSSSSDSYSYSNVSAESFKSYEATWRPSRLADYDNIGHKAADGSVITDSAAYEGYDDYLVAKDVTTITPYLVKNYVAEDTGASPKYRRNGVFRVSNTNTVCDIGFSGDAGTWYLPDGFRGLGSVAFNVSTNANTALSQVKNMTLSVNKVSGLIGTQVVNLNLNMSIKNYETGFENYKPYSNSGFGLFNIIRHNRTDQTPAGAVPTNLENRTDDDYKIMYLDISGKIDYDVIHSSGTMEYNRSNVLGGSAISANYMHAGGLAGYSGFESTENLNVEHIGIDGLTVNGFKTAGGIIGYMKMANSSDYLATISNINTDELTVTSKLYVGGLVGYTEQIGITIDSVEITTPDIRTYFIGSDYNNGVGGVIGYAGSNTGNKPITISNVTIGDYNASDNAFIGRDSHVPLYDNDTYNKIATGGIIGECDAKSSITIDMCSVYNTNIYGNRVAGIMGHSGSNGSITFSNVEVKSNQNSVVQGMTYSSDLTSRGCSGILGYISLGSSKYVHFDHCTLDGYKLSSYNDTGGLCANLQGSGGTAEIKNVQLNNVKYESNYAGGMIGYLDVNTNGYNIQAYNLQFKKYDTNKDYLRKGNAVLVVKNQKTIKVVGFSWQNTGTLAPGYDYSDRITSCYNKPEVEDKYHYGTNGYVIFSDYQGTSSTEQINDWYYYPYEKPIYDETTLVVEDEENMEDYNEYNTFSPVNEYAITSPHSGYENVSINSHNSVELPKAITDNGVEKVITNKDGEVITYKKYYPIAQNFPFVTSSPFMNIGVQSTDEDHSNKKHMQFLTGDGVSSLSYEESAAYAILRDLQLSTKPKNYYNKVTTTQLTKGIAAFDTLISTKYTTFKTITSTEYPDEMDDLKLDFPVLVVDDNDGTTLTYMLNNYLRVLTNTDYNFAANNKTDVFNLKLAKCTFNTDTSKFDVTYNTSTTQTDNSCLYVDNGNFAFNINRVDSGKAQFTLIDVEFYDPATSGDNKKVAYHLYVPVYVSQMLKFDYRISSKSGSSYKLTQYTNDRGNATLENVGTPITIEARYIYQRELSEWQKALENGESILRTYDKVWDINDNTHKGFPAGTKMILVDPNQGNKAFYSTLNDGQVYGTGTGVVTDQKYLYSSELTDEQKAEAEVHKLYLNNFVSQETEIVDGNTVNKKFTSNLFNKYLDITMAGDSTGKFIETDEEHATFTAKLNGATKFFKPKGSDSGTTYKISSIAYSEDASTDTFDGKQYLIEDYYVTIFTQKTNDETMYHYAFIAPDDLGDINYPSRYTRLTTGSSKENTRIVTGNLFEFVDAELTTTIKEGSNGSYSPKSANDVDIGSVITVDVTNKICLTDQMYNNRSFLDNPTVKISQIFMLSMNKQTGINQTSRGIEAKPAVKMNVYNVGTHDIKTETTRYATTNPNYDLNYIYLGNGQDLRVMLRNATQTDGVLIHANFDLNYSNTGDIANQYPQREEAQLDDETIGTWIGCNSSIASTESAAIASKMTMYIDEKTADSTNDRNLYYSRSSSTASLLYSSDDFDGKYSGGNLYDQLGINAKDLPTTVTGNMCPMNTVVVYDVSKLMSIIDDSAGVELTFRLVRKDANGKYTQELDIADYLTDPTFKTLTVTKDTTNSNSKIYTYRFEKANLAGVYNGGVYTIPIDFTVKTNFSGTDLTDHYYSNYKVIVSASLYEMKDVEVEGQTTQQPVQMSGTIVDDHLIYTNAKIDESVFD</sequence>
<accession>A0A1K1NBJ2</accession>